<keyword evidence="1" id="KW-0812">Transmembrane</keyword>
<dbReference type="InterPro" id="IPR058775">
    <property type="entry name" value="DUF8054_M"/>
</dbReference>
<feature type="transmembrane region" description="Helical" evidence="1">
    <location>
        <begin position="21"/>
        <end position="40"/>
    </location>
</feature>
<dbReference type="RefSeq" id="WP_248909533.1">
    <property type="nucleotide sequence ID" value="NZ_CP109979.1"/>
</dbReference>
<name>A0ABD5YVV2_9EURY</name>
<evidence type="ECO:0000313" key="6">
    <source>
        <dbReference type="Proteomes" id="UP001596417"/>
    </source>
</evidence>
<feature type="transmembrane region" description="Helical" evidence="1">
    <location>
        <begin position="46"/>
        <end position="64"/>
    </location>
</feature>
<dbReference type="InterPro" id="IPR058674">
    <property type="entry name" value="DUF8054_N"/>
</dbReference>
<organism evidence="5 6">
    <name type="scientific">Halocatena marina</name>
    <dbReference type="NCBI Taxonomy" id="2934937"/>
    <lineage>
        <taxon>Archaea</taxon>
        <taxon>Methanobacteriati</taxon>
        <taxon>Methanobacteriota</taxon>
        <taxon>Stenosarchaea group</taxon>
        <taxon>Halobacteria</taxon>
        <taxon>Halobacteriales</taxon>
        <taxon>Natronomonadaceae</taxon>
        <taxon>Halocatena</taxon>
    </lineage>
</organism>
<evidence type="ECO:0000256" key="1">
    <source>
        <dbReference type="SAM" id="Phobius"/>
    </source>
</evidence>
<evidence type="ECO:0000313" key="5">
    <source>
        <dbReference type="EMBL" id="MFC7191620.1"/>
    </source>
</evidence>
<gene>
    <name evidence="5" type="ORF">ACFQL7_18725</name>
</gene>
<feature type="domain" description="DUF8054" evidence="4">
    <location>
        <begin position="103"/>
        <end position="221"/>
    </location>
</feature>
<evidence type="ECO:0000259" key="4">
    <source>
        <dbReference type="Pfam" id="PF26238"/>
    </source>
</evidence>
<keyword evidence="6" id="KW-1185">Reference proteome</keyword>
<accession>A0ABD5YVV2</accession>
<sequence>MRIQSVLDTIRQPEYTGDNRCIPCTVVNLAITVVICVVLAVWMWPVAIGFAVIALASIALRGYLVPGTPTLTKRYLPDRVLAVFDKGPTQTTAVDPDETAAVDAEQILLKSDAVEPCEDIDDICLTPSFRKAWYDRMDTIVETETEREALAESLDTEGEIEFVDHGEAFAAHIDGRSVGQWESRAAFIADLAAARELSNWIDAWETLDVTEQGTVIRGLRVFVETCPSCDGPVVPSQETVESCCREHTVVAIACESCDARIFESTVDPAVEIGQPEAV</sequence>
<dbReference type="AlphaFoldDB" id="A0ABD5YVV2"/>
<dbReference type="Pfam" id="PF26237">
    <property type="entry name" value="DUF8054_C"/>
    <property type="match status" value="1"/>
</dbReference>
<evidence type="ECO:0000259" key="3">
    <source>
        <dbReference type="Pfam" id="PF26237"/>
    </source>
</evidence>
<keyword evidence="1" id="KW-1133">Transmembrane helix</keyword>
<dbReference type="Pfam" id="PF26236">
    <property type="entry name" value="DUF8054_N"/>
    <property type="match status" value="1"/>
</dbReference>
<proteinExistence type="predicted"/>
<dbReference type="EMBL" id="JBHTAX010000001">
    <property type="protein sequence ID" value="MFC7191620.1"/>
    <property type="molecule type" value="Genomic_DNA"/>
</dbReference>
<dbReference type="InterPro" id="IPR058675">
    <property type="entry name" value="DUF8054_C"/>
</dbReference>
<feature type="domain" description="DUF8054" evidence="3">
    <location>
        <begin position="224"/>
        <end position="263"/>
    </location>
</feature>
<protein>
    <recommendedName>
        <fullName evidence="7">Restriction endonuclease</fullName>
    </recommendedName>
</protein>
<evidence type="ECO:0008006" key="7">
    <source>
        <dbReference type="Google" id="ProtNLM"/>
    </source>
</evidence>
<dbReference type="Pfam" id="PF26238">
    <property type="entry name" value="DUF8054_M"/>
    <property type="match status" value="1"/>
</dbReference>
<dbReference type="GeneID" id="76201381"/>
<evidence type="ECO:0000259" key="2">
    <source>
        <dbReference type="Pfam" id="PF26236"/>
    </source>
</evidence>
<feature type="domain" description="DUF8054" evidence="2">
    <location>
        <begin position="7"/>
        <end position="86"/>
    </location>
</feature>
<comment type="caution">
    <text evidence="5">The sequence shown here is derived from an EMBL/GenBank/DDBJ whole genome shotgun (WGS) entry which is preliminary data.</text>
</comment>
<keyword evidence="1" id="KW-0472">Membrane</keyword>
<dbReference type="Proteomes" id="UP001596417">
    <property type="component" value="Unassembled WGS sequence"/>
</dbReference>
<reference evidence="5 6" key="1">
    <citation type="journal article" date="2019" name="Int. J. Syst. Evol. Microbiol.">
        <title>The Global Catalogue of Microorganisms (GCM) 10K type strain sequencing project: providing services to taxonomists for standard genome sequencing and annotation.</title>
        <authorList>
            <consortium name="The Broad Institute Genomics Platform"/>
            <consortium name="The Broad Institute Genome Sequencing Center for Infectious Disease"/>
            <person name="Wu L."/>
            <person name="Ma J."/>
        </authorList>
    </citation>
    <scope>NUCLEOTIDE SEQUENCE [LARGE SCALE GENOMIC DNA]</scope>
    <source>
        <strain evidence="5 6">RDMS1</strain>
    </source>
</reference>